<dbReference type="AlphaFoldDB" id="H0FDB5"/>
<evidence type="ECO:0000313" key="3">
    <source>
        <dbReference type="EMBL" id="EHK63908.1"/>
    </source>
</evidence>
<evidence type="ECO:0000259" key="2">
    <source>
        <dbReference type="Pfam" id="PF20455"/>
    </source>
</evidence>
<evidence type="ECO:0000256" key="1">
    <source>
        <dbReference type="SAM" id="Phobius"/>
    </source>
</evidence>
<evidence type="ECO:0000313" key="4">
    <source>
        <dbReference type="Proteomes" id="UP000003113"/>
    </source>
</evidence>
<feature type="transmembrane region" description="Helical" evidence="1">
    <location>
        <begin position="6"/>
        <end position="24"/>
    </location>
</feature>
<accession>H0FDB5</accession>
<keyword evidence="1" id="KW-0812">Transmembrane</keyword>
<dbReference type="Pfam" id="PF20455">
    <property type="entry name" value="DUF6708"/>
    <property type="match status" value="1"/>
</dbReference>
<sequence>MAVMVIGGVIGLPIAGIGMLRTVIAPPRDEPIRFNRKRGKVYLYRFHSGGPLSRKGWGVVPVVFNWADLRAEAWSRMAATTSAPIFAWGVDIAVVEPGTNHVIDRFQLAGSNANGEHMWAMARAFMNQGPEALPKYPRPPRDWNNDVPPYHLVLRLAPKVQWPADMDRESRTAP</sequence>
<protein>
    <recommendedName>
        <fullName evidence="2">DUF6708 domain-containing protein</fullName>
    </recommendedName>
</protein>
<organism evidence="3 4">
    <name type="scientific">Achromobacter arsenitoxydans SY8</name>
    <dbReference type="NCBI Taxonomy" id="477184"/>
    <lineage>
        <taxon>Bacteria</taxon>
        <taxon>Pseudomonadati</taxon>
        <taxon>Pseudomonadota</taxon>
        <taxon>Betaproteobacteria</taxon>
        <taxon>Burkholderiales</taxon>
        <taxon>Alcaligenaceae</taxon>
        <taxon>Achromobacter</taxon>
    </lineage>
</organism>
<dbReference type="Proteomes" id="UP000003113">
    <property type="component" value="Unassembled WGS sequence"/>
</dbReference>
<dbReference type="PATRIC" id="fig|477184.5.peg.4700"/>
<comment type="caution">
    <text evidence="3">The sequence shown here is derived from an EMBL/GenBank/DDBJ whole genome shotgun (WGS) entry which is preliminary data.</text>
</comment>
<gene>
    <name evidence="3" type="ORF">KYC_23873</name>
</gene>
<proteinExistence type="predicted"/>
<keyword evidence="4" id="KW-1185">Reference proteome</keyword>
<dbReference type="InterPro" id="IPR046554">
    <property type="entry name" value="DUF6708"/>
</dbReference>
<dbReference type="EMBL" id="AGUF01000074">
    <property type="protein sequence ID" value="EHK63908.1"/>
    <property type="molecule type" value="Genomic_DNA"/>
</dbReference>
<keyword evidence="1" id="KW-0472">Membrane</keyword>
<reference evidence="3 4" key="1">
    <citation type="journal article" date="2012" name="J. Bacteriol.">
        <title>Genome sequence of the highly efficient arsenite-oxidizing bacterium Achromobacter arsenitoxydans SY8.</title>
        <authorList>
            <person name="Li X."/>
            <person name="Hu Y."/>
            <person name="Gong J."/>
            <person name="Lin Y."/>
            <person name="Johnstone L."/>
            <person name="Rensing C."/>
            <person name="Wang G."/>
        </authorList>
    </citation>
    <scope>NUCLEOTIDE SEQUENCE [LARGE SCALE GENOMIC DNA]</scope>
    <source>
        <strain evidence="3 4">SY8</strain>
    </source>
</reference>
<name>H0FDB5_9BURK</name>
<keyword evidence="1" id="KW-1133">Transmembrane helix</keyword>
<feature type="domain" description="DUF6708" evidence="2">
    <location>
        <begin position="13"/>
        <end position="174"/>
    </location>
</feature>